<dbReference type="PANTHER" id="PTHR43625">
    <property type="entry name" value="AFLATOXIN B1 ALDEHYDE REDUCTASE"/>
    <property type="match status" value="1"/>
</dbReference>
<gene>
    <name evidence="3" type="ORF">G6M86_26985</name>
</gene>
<dbReference type="InterPro" id="IPR050791">
    <property type="entry name" value="Aldo-Keto_reductase"/>
</dbReference>
<name>A0AAJ4N8D5_AGRTU</name>
<proteinExistence type="predicted"/>
<dbReference type="InterPro" id="IPR036812">
    <property type="entry name" value="NAD(P)_OxRdtase_dom_sf"/>
</dbReference>
<dbReference type="GO" id="GO:0016491">
    <property type="term" value="F:oxidoreductase activity"/>
    <property type="evidence" value="ECO:0007669"/>
    <property type="project" value="UniProtKB-KW"/>
</dbReference>
<evidence type="ECO:0000313" key="4">
    <source>
        <dbReference type="Proteomes" id="UP000663946"/>
    </source>
</evidence>
<dbReference type="Gene3D" id="3.20.20.100">
    <property type="entry name" value="NADP-dependent oxidoreductase domain"/>
    <property type="match status" value="1"/>
</dbReference>
<dbReference type="Pfam" id="PF00248">
    <property type="entry name" value="Aldo_ket_red"/>
    <property type="match status" value="1"/>
</dbReference>
<organism evidence="3 4">
    <name type="scientific">Agrobacterium tumefaciens</name>
    <dbReference type="NCBI Taxonomy" id="358"/>
    <lineage>
        <taxon>Bacteria</taxon>
        <taxon>Pseudomonadati</taxon>
        <taxon>Pseudomonadota</taxon>
        <taxon>Alphaproteobacteria</taxon>
        <taxon>Hyphomicrobiales</taxon>
        <taxon>Rhizobiaceae</taxon>
        <taxon>Rhizobium/Agrobacterium group</taxon>
        <taxon>Agrobacterium</taxon>
        <taxon>Agrobacterium tumefaciens complex</taxon>
    </lineage>
</organism>
<dbReference type="Proteomes" id="UP000663946">
    <property type="component" value="Plasmid pQ15_94_2"/>
</dbReference>
<geneLocation type="plasmid" evidence="3 4">
    <name>pQ15_94_2</name>
</geneLocation>
<dbReference type="EMBL" id="CP049219">
    <property type="protein sequence ID" value="QTG17090.1"/>
    <property type="molecule type" value="Genomic_DNA"/>
</dbReference>
<feature type="domain" description="NADP-dependent oxidoreductase" evidence="2">
    <location>
        <begin position="22"/>
        <end position="289"/>
    </location>
</feature>
<dbReference type="InterPro" id="IPR023210">
    <property type="entry name" value="NADP_OxRdtase_dom"/>
</dbReference>
<protein>
    <submittedName>
        <fullName evidence="3">Aldo/keto reductase</fullName>
    </submittedName>
</protein>
<dbReference type="PANTHER" id="PTHR43625:SF40">
    <property type="entry name" value="ALDO-KETO REDUCTASE YAKC [NADP(+)]"/>
    <property type="match status" value="1"/>
</dbReference>
<dbReference type="CDD" id="cd19088">
    <property type="entry name" value="AKR_AKR13B1"/>
    <property type="match status" value="1"/>
</dbReference>
<keyword evidence="3" id="KW-0614">Plasmid</keyword>
<dbReference type="RefSeq" id="WP_333722754.1">
    <property type="nucleotide sequence ID" value="NZ_CP049219.1"/>
</dbReference>
<dbReference type="PRINTS" id="PR00069">
    <property type="entry name" value="ALDKETRDTASE"/>
</dbReference>
<dbReference type="AlphaFoldDB" id="A0AAJ4N8D5"/>
<evidence type="ECO:0000256" key="1">
    <source>
        <dbReference type="ARBA" id="ARBA00023002"/>
    </source>
</evidence>
<dbReference type="SUPFAM" id="SSF51430">
    <property type="entry name" value="NAD(P)-linked oxidoreductase"/>
    <property type="match status" value="1"/>
</dbReference>
<reference evidence="3" key="1">
    <citation type="submission" date="2020-02" db="EMBL/GenBank/DDBJ databases">
        <title>Unexpected conservation and global transmission of agrobacterial virulence plasmids.</title>
        <authorList>
            <person name="Weisberg A.J."/>
            <person name="Davis E.W. II"/>
            <person name="Tabima J.R."/>
            <person name="Belcher M.S."/>
            <person name="Miller M."/>
            <person name="Kuo C.-H."/>
            <person name="Loper J.E."/>
            <person name="Grunwald N.J."/>
            <person name="Putnam M.L."/>
            <person name="Chang J.H."/>
        </authorList>
    </citation>
    <scope>NUCLEOTIDE SEQUENCE</scope>
    <source>
        <strain evidence="3">Q15/94</strain>
        <plasmid evidence="3">pQ15_94_2</plasmid>
    </source>
</reference>
<dbReference type="InterPro" id="IPR020471">
    <property type="entry name" value="AKR"/>
</dbReference>
<sequence>MAAGQTGADTPFRLGRDLPINRLGLGTIRLSANGLTGPARDPETGRAVLRRAVELGADLIDTADFYRSSDNSVRALPLVREALHSYPSNLVIATKIGPTFPPEGGYRQAAADELRRLVENDLESLGLSRLDLVYLRAGEPMAPTDETVGERFEVLAKLREEGLIRHLGVSNVTTAQIDEARAIAPVAAVQNYFNVVNRSQGTAVVDYCTANNIAFFPFGPLGMGGRDDLNTEPVKKVAARHNATVYQIAIAWLLARSPVVLPIPGTGSLAHLEENMAARSIVLTLDDLTKLG</sequence>
<accession>A0AAJ4N8D5</accession>
<dbReference type="GO" id="GO:0005737">
    <property type="term" value="C:cytoplasm"/>
    <property type="evidence" value="ECO:0007669"/>
    <property type="project" value="TreeGrafter"/>
</dbReference>
<evidence type="ECO:0000313" key="3">
    <source>
        <dbReference type="EMBL" id="QTG17090.1"/>
    </source>
</evidence>
<keyword evidence="1" id="KW-0560">Oxidoreductase</keyword>
<evidence type="ECO:0000259" key="2">
    <source>
        <dbReference type="Pfam" id="PF00248"/>
    </source>
</evidence>